<dbReference type="InterPro" id="IPR019539">
    <property type="entry name" value="GalKase_N"/>
</dbReference>
<dbReference type="GO" id="GO:0005829">
    <property type="term" value="C:cytosol"/>
    <property type="evidence" value="ECO:0007669"/>
    <property type="project" value="TreeGrafter"/>
</dbReference>
<evidence type="ECO:0000256" key="2">
    <source>
        <dbReference type="ARBA" id="ARBA00022741"/>
    </source>
</evidence>
<dbReference type="PANTHER" id="PTHR10457">
    <property type="entry name" value="MEVALONATE KINASE/GALACTOKINASE"/>
    <property type="match status" value="1"/>
</dbReference>
<dbReference type="SUPFAM" id="SSF54211">
    <property type="entry name" value="Ribosomal protein S5 domain 2-like"/>
    <property type="match status" value="2"/>
</dbReference>
<evidence type="ECO:0000259" key="6">
    <source>
        <dbReference type="Pfam" id="PF10509"/>
    </source>
</evidence>
<feature type="domain" description="GHMP kinase C-terminal" evidence="5">
    <location>
        <begin position="813"/>
        <end position="888"/>
    </location>
</feature>
<dbReference type="GO" id="GO:0006012">
    <property type="term" value="P:galactose metabolic process"/>
    <property type="evidence" value="ECO:0007669"/>
    <property type="project" value="InterPro"/>
</dbReference>
<evidence type="ECO:0008006" key="8">
    <source>
        <dbReference type="Google" id="ProtNLM"/>
    </source>
</evidence>
<dbReference type="Pfam" id="PF10509">
    <property type="entry name" value="GalKase_gal_bdg"/>
    <property type="match status" value="2"/>
</dbReference>
<dbReference type="Gene3D" id="3.30.230.10">
    <property type="match status" value="2"/>
</dbReference>
<dbReference type="InterPro" id="IPR006204">
    <property type="entry name" value="GHMP_kinase_N_dom"/>
</dbReference>
<dbReference type="GO" id="GO:0005524">
    <property type="term" value="F:ATP binding"/>
    <property type="evidence" value="ECO:0007669"/>
    <property type="project" value="UniProtKB-KW"/>
</dbReference>
<accession>A0AAW2I6Y7</accession>
<dbReference type="InterPro" id="IPR013750">
    <property type="entry name" value="GHMP_kinase_C_dom"/>
</dbReference>
<dbReference type="InterPro" id="IPR036554">
    <property type="entry name" value="GHMP_kinase_C_sf"/>
</dbReference>
<feature type="domain" description="Galactokinase N-terminal" evidence="6">
    <location>
        <begin position="36"/>
        <end position="84"/>
    </location>
</feature>
<dbReference type="Pfam" id="PF00288">
    <property type="entry name" value="GHMP_kinases_N"/>
    <property type="match status" value="1"/>
</dbReference>
<evidence type="ECO:0000256" key="1">
    <source>
        <dbReference type="ARBA" id="ARBA00006566"/>
    </source>
</evidence>
<dbReference type="EMBL" id="JARGDH010000001">
    <property type="protein sequence ID" value="KAL0278120.1"/>
    <property type="molecule type" value="Genomic_DNA"/>
</dbReference>
<comment type="similarity">
    <text evidence="1">Belongs to the GHMP kinase family. GalK subfamily.</text>
</comment>
<dbReference type="InterPro" id="IPR020568">
    <property type="entry name" value="Ribosomal_Su5_D2-typ_SF"/>
</dbReference>
<name>A0AAW2I6Y7_9NEOP</name>
<protein>
    <recommendedName>
        <fullName evidence="8">Galactokinase N-terminal domain-containing protein</fullName>
    </recommendedName>
</protein>
<dbReference type="GO" id="GO:0004335">
    <property type="term" value="F:galactokinase activity"/>
    <property type="evidence" value="ECO:0007669"/>
    <property type="project" value="InterPro"/>
</dbReference>
<dbReference type="PRINTS" id="PR00959">
    <property type="entry name" value="MEVGALKINASE"/>
</dbReference>
<reference evidence="7" key="1">
    <citation type="journal article" date="2024" name="Gigascience">
        <title>Chromosome-level genome of the poultry shaft louse Menopon gallinae provides insight into the host-switching and adaptive evolution of parasitic lice.</title>
        <authorList>
            <person name="Xu Y."/>
            <person name="Ma L."/>
            <person name="Liu S."/>
            <person name="Liang Y."/>
            <person name="Liu Q."/>
            <person name="He Z."/>
            <person name="Tian L."/>
            <person name="Duan Y."/>
            <person name="Cai W."/>
            <person name="Li H."/>
            <person name="Song F."/>
        </authorList>
    </citation>
    <scope>NUCLEOTIDE SEQUENCE</scope>
    <source>
        <strain evidence="7">Cailab_2023a</strain>
    </source>
</reference>
<dbReference type="Pfam" id="PF08544">
    <property type="entry name" value="GHMP_kinases_C"/>
    <property type="match status" value="1"/>
</dbReference>
<sequence length="932" mass="105350">MNVLNFDDAYFRRVISKSDYTEPIPSVTRMIAEATEKFYDEFDYYPNFAVCAPGAFTILGEYMDLIGGPVIQAALPFVTLLLARHNKSLKMRVITYSEEVDEPNRIIFPAWQCRKLKKGVPKWADFLKGINNYFIRKNKKGLDVIIHSSIPICRGFGSSGALESAFYAAVGGTYDDEDNIINIANAKKCQVVDETFGDSKSGSFSTFTSHLADTKKAVVIDTGENTVEFLDFHDPNILFLLSIPTKDLLQQSEGLIQKRVTELKLAAKLLDLDDIRFAEEQHLEVLASIDDPSPQKVKAILREFEKDDIYIHKFLHELFRLPARDESIFTDEPELFAEDKQSAVTFGSSEDADSEKPPVKGDSFTVFEYKTVCDETICLGGLSDLSQRSDLSVMSKLLRRVRYVVTEKMRVREMMRFITNLDYISAGMEITRSHLSLKADFEVSSPVIDQLVEFTAEFGKGVFGSKMMKNGGTLTLLHRNRAQNLIENITERFGDSFKFYLVFPSRGLRRVNTNPPKVPHTPLSQKYSSVEELMQKAVANFEATYQRYPTHGYCAPGAIKLLGYHSDFNQSYALSMAMTTVTVVVGAYNGSGKIRLATTADFYQQPRKVMFKIPSSHNYKPGASTWANYVRGTIQYFRGSVPGFDCLIESNIPLDDGRITGSASLQVAMYGFLEELTGQYTEDETEKAARCMKGEHDFTYTLRGMDEFIVAIKGLEHKMILVDCKKSTFTYLPSFDPSLVFVLLRAVDALKRIKSLVYMRLEECYDVAKALGLKTLRCATEEDLDRVQGVSETALKRARHIVQEEKRVLTGVQALRKFDPEKFGRLMTDSHISLRDNFEVSHHETDEAVERAMEVEGVLGARMTDRDFGGSILCLAKKWAVDDLIEYIRYSCDTQYHFFVMTPGEGAKRLDIQSYVDSLPGPQKTFETVFGF</sequence>
<keyword evidence="2" id="KW-0547">Nucleotide-binding</keyword>
<dbReference type="InterPro" id="IPR000705">
    <property type="entry name" value="Galactokinase"/>
</dbReference>
<dbReference type="PRINTS" id="PR00473">
    <property type="entry name" value="GALCTOKINASE"/>
</dbReference>
<dbReference type="SUPFAM" id="SSF55060">
    <property type="entry name" value="GHMP Kinase, C-terminal domain"/>
    <property type="match status" value="2"/>
</dbReference>
<evidence type="ECO:0000313" key="7">
    <source>
        <dbReference type="EMBL" id="KAL0278120.1"/>
    </source>
</evidence>
<comment type="caution">
    <text evidence="7">The sequence shown here is derived from an EMBL/GenBank/DDBJ whole genome shotgun (WGS) entry which is preliminary data.</text>
</comment>
<feature type="domain" description="GHMP kinase N-terminal" evidence="4">
    <location>
        <begin position="132"/>
        <end position="184"/>
    </location>
</feature>
<evidence type="ECO:0000259" key="4">
    <source>
        <dbReference type="Pfam" id="PF00288"/>
    </source>
</evidence>
<dbReference type="AlphaFoldDB" id="A0AAW2I6Y7"/>
<dbReference type="InterPro" id="IPR014721">
    <property type="entry name" value="Ribsml_uS5_D2-typ_fold_subgr"/>
</dbReference>
<feature type="domain" description="Galactokinase N-terminal" evidence="6">
    <location>
        <begin position="540"/>
        <end position="586"/>
    </location>
</feature>
<evidence type="ECO:0000259" key="5">
    <source>
        <dbReference type="Pfam" id="PF08544"/>
    </source>
</evidence>
<keyword evidence="3" id="KW-0067">ATP-binding</keyword>
<gene>
    <name evidence="7" type="ORF">PYX00_000027</name>
</gene>
<dbReference type="Gene3D" id="3.30.70.890">
    <property type="entry name" value="GHMP kinase, C-terminal domain"/>
    <property type="match status" value="2"/>
</dbReference>
<dbReference type="PANTHER" id="PTHR10457:SF7">
    <property type="entry name" value="GALACTOKINASE-RELATED"/>
    <property type="match status" value="1"/>
</dbReference>
<evidence type="ECO:0000256" key="3">
    <source>
        <dbReference type="ARBA" id="ARBA00022840"/>
    </source>
</evidence>
<proteinExistence type="inferred from homology"/>
<organism evidence="7">
    <name type="scientific">Menopon gallinae</name>
    <name type="common">poultry shaft louse</name>
    <dbReference type="NCBI Taxonomy" id="328185"/>
    <lineage>
        <taxon>Eukaryota</taxon>
        <taxon>Metazoa</taxon>
        <taxon>Ecdysozoa</taxon>
        <taxon>Arthropoda</taxon>
        <taxon>Hexapoda</taxon>
        <taxon>Insecta</taxon>
        <taxon>Pterygota</taxon>
        <taxon>Neoptera</taxon>
        <taxon>Paraneoptera</taxon>
        <taxon>Psocodea</taxon>
        <taxon>Troctomorpha</taxon>
        <taxon>Phthiraptera</taxon>
        <taxon>Amblycera</taxon>
        <taxon>Menoponidae</taxon>
        <taxon>Menopon</taxon>
    </lineage>
</organism>